<dbReference type="Proteomes" id="UP000028252">
    <property type="component" value="Unassembled WGS sequence"/>
</dbReference>
<sequence>MLNVNERDQSRIFSAADHMLMNGARPDVAGIAAQLDLDQNHVETVLERWWQGLPGRVQLGNRNSKAFMDVPDSLAQSFLRVWQQALQEANANVNRDRQQYDVGEEESRRINEEALRQSQGVYQELEARYRELGIRLEESEQHGKSLEAEIAVLKNSLASETNERKREEQLRANLEHELSQLRKQYEEYRRSAEQRMKDEQRKGVETHAKAEVEVRHYRGMLDKVRDEAGRKEAALTRDVHEFQGELARKDVKIETQASQIKALESELNAIKQNVGSQHRDLTKTSSSLLAETNKNKRLEDKIKELNEELQRASQRSLTSASDAARRENTLRAQLKEREEAAMKAQARITALEKRLVTQDEEIRRLSARL</sequence>
<reference evidence="4 5" key="1">
    <citation type="submission" date="2014-04" db="EMBL/GenBank/DDBJ databases">
        <title>Marinobacterium kochiensis sp. nov., isolated from sediment sample collected from Kochi backwaters in Kerala, India.</title>
        <authorList>
            <person name="Singh A."/>
            <person name="Pinnaka A.K."/>
        </authorList>
    </citation>
    <scope>NUCLEOTIDE SEQUENCE [LARGE SCALE GENOMIC DNA]</scope>
    <source>
        <strain evidence="4 5">AK27</strain>
    </source>
</reference>
<feature type="region of interest" description="Disordered" evidence="2">
    <location>
        <begin position="276"/>
        <end position="295"/>
    </location>
</feature>
<evidence type="ECO:0000256" key="2">
    <source>
        <dbReference type="SAM" id="MobiDB-lite"/>
    </source>
</evidence>
<gene>
    <name evidence="4" type="ORF">ADIMK_3648</name>
</gene>
<keyword evidence="5" id="KW-1185">Reference proteome</keyword>
<protein>
    <submittedName>
        <fullName evidence="4">Antiphagocytic M protein</fullName>
    </submittedName>
</protein>
<dbReference type="AlphaFoldDB" id="A0A081FTY2"/>
<dbReference type="STRING" id="1232683.ADIMK_3648"/>
<evidence type="ECO:0000259" key="3">
    <source>
        <dbReference type="Pfam" id="PF11740"/>
    </source>
</evidence>
<dbReference type="OrthoDB" id="6113574at2"/>
<feature type="domain" description="KfrA N-terminal DNA-binding" evidence="3">
    <location>
        <begin position="9"/>
        <end position="120"/>
    </location>
</feature>
<name>A0A081FTY2_9GAMM</name>
<accession>A0A081FTY2</accession>
<dbReference type="Pfam" id="PF11740">
    <property type="entry name" value="KfrA_N"/>
    <property type="match status" value="1"/>
</dbReference>
<proteinExistence type="predicted"/>
<evidence type="ECO:0000313" key="4">
    <source>
        <dbReference type="EMBL" id="KEA61987.1"/>
    </source>
</evidence>
<dbReference type="eggNOG" id="ENOG502ZAXW">
    <property type="taxonomic scope" value="Bacteria"/>
</dbReference>
<dbReference type="PATRIC" id="fig|1232683.4.peg.3588"/>
<dbReference type="EMBL" id="JMQN01000057">
    <property type="protein sequence ID" value="KEA61987.1"/>
    <property type="molecule type" value="Genomic_DNA"/>
</dbReference>
<feature type="coiled-coil region" evidence="1">
    <location>
        <begin position="79"/>
        <end position="202"/>
    </location>
</feature>
<evidence type="ECO:0000313" key="5">
    <source>
        <dbReference type="Proteomes" id="UP000028252"/>
    </source>
</evidence>
<organism evidence="4 5">
    <name type="scientific">Marinobacterium lacunae</name>
    <dbReference type="NCBI Taxonomy" id="1232683"/>
    <lineage>
        <taxon>Bacteria</taxon>
        <taxon>Pseudomonadati</taxon>
        <taxon>Pseudomonadota</taxon>
        <taxon>Gammaproteobacteria</taxon>
        <taxon>Oceanospirillales</taxon>
        <taxon>Oceanospirillaceae</taxon>
        <taxon>Marinobacterium</taxon>
    </lineage>
</organism>
<evidence type="ECO:0000256" key="1">
    <source>
        <dbReference type="SAM" id="Coils"/>
    </source>
</evidence>
<keyword evidence="1" id="KW-0175">Coiled coil</keyword>
<comment type="caution">
    <text evidence="4">The sequence shown here is derived from an EMBL/GenBank/DDBJ whole genome shotgun (WGS) entry which is preliminary data.</text>
</comment>
<feature type="compositionally biased region" description="Polar residues" evidence="2">
    <location>
        <begin position="283"/>
        <end position="292"/>
    </location>
</feature>
<dbReference type="InterPro" id="IPR021104">
    <property type="entry name" value="KfrA_DNA-bd_N"/>
</dbReference>